<dbReference type="AlphaFoldDB" id="A0A183BSA4"/>
<evidence type="ECO:0000256" key="2">
    <source>
        <dbReference type="SAM" id="SignalP"/>
    </source>
</evidence>
<evidence type="ECO:0000313" key="4">
    <source>
        <dbReference type="WBParaSite" id="GPLIN_000349000"/>
    </source>
</evidence>
<feature type="chain" id="PRO_5008146569" evidence="2">
    <location>
        <begin position="31"/>
        <end position="409"/>
    </location>
</feature>
<name>A0A183BSA4_GLOPA</name>
<sequence>MSKMFARLCAPITLIGTLLIVAQLIEYGWSDGEAFRDVNLNYECAPKCACGWAKCVASKGSPASACCDRGYAFECCATATPTFEWKTKTSAQLINELKAKGKKCESGHYCMCGFVYSRQKLAGLCCYNDTDHCQCCDTELAVPQEMKVALKKVNYQCTPLCVRSEDWPAGACCSQNYRLQCCDPFGERPETDPCEMRAVLCKADDVTCAKKKGAQGKELKVRHISKKWTNEDTIINCNASLDCDAANYWIPFEKPYIPTTSSLATTGKTTTQSSAKPKRTRDPKPGKTGTKMPSTTAANGADVSVASGMPPKPDDDFSFNNMRCTTMDRCYSAILEREMLDTLGKSYQFKRLYTVRRGMTEQVNSDTLQCVVHVVGCSTGLFTEFVLDDFFTQKGAFMDEYIKWDNNLC</sequence>
<feature type="compositionally biased region" description="Low complexity" evidence="1">
    <location>
        <begin position="261"/>
        <end position="274"/>
    </location>
</feature>
<reference evidence="4" key="2">
    <citation type="submission" date="2016-06" db="UniProtKB">
        <authorList>
            <consortium name="WormBaseParasite"/>
        </authorList>
    </citation>
    <scope>IDENTIFICATION</scope>
</reference>
<keyword evidence="2" id="KW-0732">Signal</keyword>
<feature type="region of interest" description="Disordered" evidence="1">
    <location>
        <begin position="261"/>
        <end position="312"/>
    </location>
</feature>
<proteinExistence type="predicted"/>
<dbReference type="WBParaSite" id="GPLIN_000349000">
    <property type="protein sequence ID" value="GPLIN_000349000"/>
    <property type="gene ID" value="GPLIN_000349000"/>
</dbReference>
<dbReference type="Proteomes" id="UP000050741">
    <property type="component" value="Unassembled WGS sequence"/>
</dbReference>
<keyword evidence="3" id="KW-1185">Reference proteome</keyword>
<organism evidence="3 4">
    <name type="scientific">Globodera pallida</name>
    <name type="common">Potato cyst nematode worm</name>
    <name type="synonym">Heterodera pallida</name>
    <dbReference type="NCBI Taxonomy" id="36090"/>
    <lineage>
        <taxon>Eukaryota</taxon>
        <taxon>Metazoa</taxon>
        <taxon>Ecdysozoa</taxon>
        <taxon>Nematoda</taxon>
        <taxon>Chromadorea</taxon>
        <taxon>Rhabditida</taxon>
        <taxon>Tylenchina</taxon>
        <taxon>Tylenchomorpha</taxon>
        <taxon>Tylenchoidea</taxon>
        <taxon>Heteroderidae</taxon>
        <taxon>Heteroderinae</taxon>
        <taxon>Globodera</taxon>
    </lineage>
</organism>
<evidence type="ECO:0000256" key="1">
    <source>
        <dbReference type="SAM" id="MobiDB-lite"/>
    </source>
</evidence>
<reference evidence="3" key="1">
    <citation type="submission" date="2014-05" db="EMBL/GenBank/DDBJ databases">
        <title>The genome and life-stage specific transcriptomes of Globodera pallida elucidate key aspects of plant parasitism by a cyst nematode.</title>
        <authorList>
            <person name="Cotton J.A."/>
            <person name="Lilley C.J."/>
            <person name="Jones L.M."/>
            <person name="Kikuchi T."/>
            <person name="Reid A.J."/>
            <person name="Thorpe P."/>
            <person name="Tsai I.J."/>
            <person name="Beasley H."/>
            <person name="Blok V."/>
            <person name="Cock P.J.A."/>
            <person name="Van den Akker S.E."/>
            <person name="Holroyd N."/>
            <person name="Hunt M."/>
            <person name="Mantelin S."/>
            <person name="Naghra H."/>
            <person name="Pain A."/>
            <person name="Palomares-Rius J.E."/>
            <person name="Zarowiecki M."/>
            <person name="Berriman M."/>
            <person name="Jones J.T."/>
            <person name="Urwin P.E."/>
        </authorList>
    </citation>
    <scope>NUCLEOTIDE SEQUENCE [LARGE SCALE GENOMIC DNA]</scope>
    <source>
        <strain evidence="3">Lindley</strain>
    </source>
</reference>
<evidence type="ECO:0000313" key="3">
    <source>
        <dbReference type="Proteomes" id="UP000050741"/>
    </source>
</evidence>
<protein>
    <submittedName>
        <fullName evidence="4">SMB domain-containing protein</fullName>
    </submittedName>
</protein>
<accession>A0A183BSA4</accession>
<feature type="signal peptide" evidence="2">
    <location>
        <begin position="1"/>
        <end position="30"/>
    </location>
</feature>